<evidence type="ECO:0000256" key="4">
    <source>
        <dbReference type="SAM" id="Phobius"/>
    </source>
</evidence>
<gene>
    <name evidence="5" type="ORF">VP1G_05727</name>
</gene>
<dbReference type="Pfam" id="PF12796">
    <property type="entry name" value="Ank_2"/>
    <property type="match status" value="1"/>
</dbReference>
<feature type="repeat" description="ANK" evidence="3">
    <location>
        <begin position="64"/>
        <end position="96"/>
    </location>
</feature>
<evidence type="ECO:0000313" key="5">
    <source>
        <dbReference type="EMBL" id="KUI58455.1"/>
    </source>
</evidence>
<dbReference type="SMART" id="SM00248">
    <property type="entry name" value="ANK"/>
    <property type="match status" value="4"/>
</dbReference>
<feature type="transmembrane region" description="Helical" evidence="4">
    <location>
        <begin position="630"/>
        <end position="653"/>
    </location>
</feature>
<keyword evidence="4" id="KW-0472">Membrane</keyword>
<keyword evidence="6" id="KW-1185">Reference proteome</keyword>
<dbReference type="PANTHER" id="PTHR24173:SF74">
    <property type="entry name" value="ANKYRIN REPEAT DOMAIN-CONTAINING PROTEIN 16"/>
    <property type="match status" value="1"/>
</dbReference>
<dbReference type="EMBL" id="KN714713">
    <property type="protein sequence ID" value="KUI58455.1"/>
    <property type="molecule type" value="Genomic_DNA"/>
</dbReference>
<keyword evidence="4" id="KW-1133">Transmembrane helix</keyword>
<name>A0A194V3B4_CYTMA</name>
<keyword evidence="4" id="KW-0812">Transmembrane</keyword>
<keyword evidence="2 3" id="KW-0040">ANK repeat</keyword>
<dbReference type="Gene3D" id="1.25.40.20">
    <property type="entry name" value="Ankyrin repeat-containing domain"/>
    <property type="match status" value="1"/>
</dbReference>
<evidence type="ECO:0000256" key="1">
    <source>
        <dbReference type="ARBA" id="ARBA00022737"/>
    </source>
</evidence>
<protein>
    <submittedName>
        <fullName evidence="5">Ankyrin-2</fullName>
    </submittedName>
</protein>
<evidence type="ECO:0000256" key="2">
    <source>
        <dbReference type="ARBA" id="ARBA00023043"/>
    </source>
</evidence>
<dbReference type="OrthoDB" id="341259at2759"/>
<dbReference type="STRING" id="694573.A0A194V3B4"/>
<sequence>MSAITDIRYGRNKPAYGESVLYAAVAHGPLENTNLSVAMRNIEHLDIAELLVEKGASPDFGCQVDTTMLLIAAARGDESEVRHLLDEGVEVDSKDGFGFTALYEAARFGRDQIVKLLIDYGAVVDAKVGPGGETALHGAVDRGQDYQYFSSKLEGRGSLRNLADDHIQVVQTLLRSGLIPHLKRRDGKTVQTLVLSRLRKGGLGDDAKTKLQEILHWLENPPPVERSTLRPKWHPLPPKLDAQKAHVCGYFKARIQYHTPWAFRYKMLPISDLIYDRSKSAYGQIKALDDWASANNHTIRALHKFLKLDSHPMELENFIDDYYYELRGSAPYARCRRPIISMMPESSSRALSVVMPFFDMETEEYLEPTKDVEDKQPFKMKQKLEEVYRHGGEEVEDLHLARTLDQSYYMSLSDSTDIKNQVVFRYTKSRAQSGYNSNHSKDIISSNMMHLRTETNTRKNPASVAGRPGKDRKAKLLMVNQMWLWKLDEPISDPGTEARRNLREAARKEVSNISDEVKYLWEIKDNRDELKMIDRVLEDQSNVLNKYSESLVTKWSSVTSTGGIGTLQELAYSRDKVQRLIKEAEDVEASLSRLLDLKQKEANLYEAVDTRRLADEAVKRKRESERQEQLLFVFTAVTVIYTPLSFAAAFFAVPSQDFPQSGNALSRSS</sequence>
<organism evidence="5 6">
    <name type="scientific">Cytospora mali</name>
    <name type="common">Apple Valsa canker fungus</name>
    <name type="synonym">Valsa mali</name>
    <dbReference type="NCBI Taxonomy" id="578113"/>
    <lineage>
        <taxon>Eukaryota</taxon>
        <taxon>Fungi</taxon>
        <taxon>Dikarya</taxon>
        <taxon>Ascomycota</taxon>
        <taxon>Pezizomycotina</taxon>
        <taxon>Sordariomycetes</taxon>
        <taxon>Sordariomycetidae</taxon>
        <taxon>Diaporthales</taxon>
        <taxon>Cytosporaceae</taxon>
        <taxon>Cytospora</taxon>
    </lineage>
</organism>
<dbReference type="PROSITE" id="PS50297">
    <property type="entry name" value="ANK_REP_REGION"/>
    <property type="match status" value="1"/>
</dbReference>
<dbReference type="AlphaFoldDB" id="A0A194V3B4"/>
<dbReference type="SUPFAM" id="SSF48403">
    <property type="entry name" value="Ankyrin repeat"/>
    <property type="match status" value="1"/>
</dbReference>
<accession>A0A194V3B4</accession>
<dbReference type="PANTHER" id="PTHR24173">
    <property type="entry name" value="ANKYRIN REPEAT CONTAINING"/>
    <property type="match status" value="1"/>
</dbReference>
<feature type="repeat" description="ANK" evidence="3">
    <location>
        <begin position="97"/>
        <end position="129"/>
    </location>
</feature>
<evidence type="ECO:0000313" key="6">
    <source>
        <dbReference type="Proteomes" id="UP000078576"/>
    </source>
</evidence>
<dbReference type="InterPro" id="IPR036770">
    <property type="entry name" value="Ankyrin_rpt-contain_sf"/>
</dbReference>
<dbReference type="Proteomes" id="UP000078576">
    <property type="component" value="Unassembled WGS sequence"/>
</dbReference>
<dbReference type="PROSITE" id="PS50088">
    <property type="entry name" value="ANK_REPEAT"/>
    <property type="match status" value="2"/>
</dbReference>
<keyword evidence="1" id="KW-0677">Repeat</keyword>
<evidence type="ECO:0000256" key="3">
    <source>
        <dbReference type="PROSITE-ProRule" id="PRU00023"/>
    </source>
</evidence>
<proteinExistence type="predicted"/>
<dbReference type="InterPro" id="IPR002110">
    <property type="entry name" value="Ankyrin_rpt"/>
</dbReference>
<reference evidence="6" key="1">
    <citation type="submission" date="2014-12" db="EMBL/GenBank/DDBJ databases">
        <title>Genome Sequence of Valsa Canker Pathogens Uncovers a Specific Adaption of Colonization on Woody Bark.</title>
        <authorList>
            <person name="Yin Z."/>
            <person name="Liu H."/>
            <person name="Gao X."/>
            <person name="Li Z."/>
            <person name="Song N."/>
            <person name="Ke X."/>
            <person name="Dai Q."/>
            <person name="Wu Y."/>
            <person name="Sun Y."/>
            <person name="Xu J.-R."/>
            <person name="Kang Z.K."/>
            <person name="Wang L."/>
            <person name="Huang L."/>
        </authorList>
    </citation>
    <scope>NUCLEOTIDE SEQUENCE [LARGE SCALE GENOMIC DNA]</scope>
    <source>
        <strain evidence="6">SXYL134</strain>
    </source>
</reference>